<gene>
    <name evidence="2" type="ORF">SLAVMIC_00820</name>
</gene>
<dbReference type="Pfam" id="PF01966">
    <property type="entry name" value="HD"/>
    <property type="match status" value="1"/>
</dbReference>
<organism evidence="2">
    <name type="scientific">uncultured marine phage</name>
    <dbReference type="NCBI Taxonomy" id="707152"/>
    <lineage>
        <taxon>Viruses</taxon>
        <taxon>environmental samples</taxon>
    </lineage>
</organism>
<proteinExistence type="predicted"/>
<feature type="domain" description="HD" evidence="1">
    <location>
        <begin position="57"/>
        <end position="122"/>
    </location>
</feature>
<dbReference type="EMBL" id="OU342829">
    <property type="protein sequence ID" value="CAG7581394.1"/>
    <property type="molecule type" value="Genomic_DNA"/>
</dbReference>
<sequence length="183" mass="21612">MKSCEQTKGMSVYEHGISVKNYLFDLIDHLRLDTKLKYEWKLPSWVYDHREFILDNLLDDNTLELYTTMHDCGKPFCLTIDQDGRRHFPNHTEVSYKVFKEHFKNKDAAELIRRDMYFHLLKAKDLEEFSKSKYAVTLMLTALAEIHSNSTMFGGVDSISFKIKWKHTNKKGKQVLNLLTKNN</sequence>
<keyword evidence="2" id="KW-0808">Transferase</keyword>
<name>A0A8D9CEU6_9VIRU</name>
<dbReference type="InterPro" id="IPR006674">
    <property type="entry name" value="HD_domain"/>
</dbReference>
<reference evidence="2" key="1">
    <citation type="submission" date="2021-06" db="EMBL/GenBank/DDBJ databases">
        <authorList>
            <person name="Gannon L."/>
            <person name="Redgwell R T."/>
            <person name="Michniewski S."/>
            <person name="Harrison D C."/>
            <person name="Millard A."/>
        </authorList>
    </citation>
    <scope>NUCLEOTIDE SEQUENCE</scope>
</reference>
<accession>A0A8D9CEU6</accession>
<evidence type="ECO:0000313" key="2">
    <source>
        <dbReference type="EMBL" id="CAG7581394.1"/>
    </source>
</evidence>
<protein>
    <submittedName>
        <fullName evidence="2">Putative polynucleotide adenylytransferase</fullName>
    </submittedName>
</protein>
<evidence type="ECO:0000259" key="1">
    <source>
        <dbReference type="Pfam" id="PF01966"/>
    </source>
</evidence>
<dbReference type="GO" id="GO:0016740">
    <property type="term" value="F:transferase activity"/>
    <property type="evidence" value="ECO:0007669"/>
    <property type="project" value="UniProtKB-KW"/>
</dbReference>